<proteinExistence type="predicted"/>
<name>A0A4Z2IB79_9TELE</name>
<organism evidence="2 3">
    <name type="scientific">Liparis tanakae</name>
    <name type="common">Tanaka's snailfish</name>
    <dbReference type="NCBI Taxonomy" id="230148"/>
    <lineage>
        <taxon>Eukaryota</taxon>
        <taxon>Metazoa</taxon>
        <taxon>Chordata</taxon>
        <taxon>Craniata</taxon>
        <taxon>Vertebrata</taxon>
        <taxon>Euteleostomi</taxon>
        <taxon>Actinopterygii</taxon>
        <taxon>Neopterygii</taxon>
        <taxon>Teleostei</taxon>
        <taxon>Neoteleostei</taxon>
        <taxon>Acanthomorphata</taxon>
        <taxon>Eupercaria</taxon>
        <taxon>Perciformes</taxon>
        <taxon>Cottioidei</taxon>
        <taxon>Cottales</taxon>
        <taxon>Liparidae</taxon>
        <taxon>Liparis</taxon>
    </lineage>
</organism>
<sequence length="157" mass="17217">MRLFRDFCCLCTRKERKKLQLCKGHPSLCFTPGCSSHRSEREISVTRFELGRFQSAGALALVAASLCFRSTCTAEPRERVRLNLDVLTGKGPLQSQTNDGCGLSGGHEHTHGRKSMAPSQFQRRSSRVGVKTGEAVLSAPPSPPSSLRMQLGAEVER</sequence>
<evidence type="ECO:0000313" key="3">
    <source>
        <dbReference type="Proteomes" id="UP000314294"/>
    </source>
</evidence>
<dbReference type="Proteomes" id="UP000314294">
    <property type="component" value="Unassembled WGS sequence"/>
</dbReference>
<reference evidence="2 3" key="1">
    <citation type="submission" date="2019-03" db="EMBL/GenBank/DDBJ databases">
        <title>First draft genome of Liparis tanakae, snailfish: a comprehensive survey of snailfish specific genes.</title>
        <authorList>
            <person name="Kim W."/>
            <person name="Song I."/>
            <person name="Jeong J.-H."/>
            <person name="Kim D."/>
            <person name="Kim S."/>
            <person name="Ryu S."/>
            <person name="Song J.Y."/>
            <person name="Lee S.K."/>
        </authorList>
    </citation>
    <scope>NUCLEOTIDE SEQUENCE [LARGE SCALE GENOMIC DNA]</scope>
    <source>
        <tissue evidence="2">Muscle</tissue>
    </source>
</reference>
<evidence type="ECO:0000313" key="2">
    <source>
        <dbReference type="EMBL" id="TNN75150.1"/>
    </source>
</evidence>
<evidence type="ECO:0000256" key="1">
    <source>
        <dbReference type="SAM" id="MobiDB-lite"/>
    </source>
</evidence>
<protein>
    <submittedName>
        <fullName evidence="2">Uncharacterized protein</fullName>
    </submittedName>
</protein>
<gene>
    <name evidence="2" type="ORF">EYF80_014560</name>
</gene>
<dbReference type="EMBL" id="SRLO01000106">
    <property type="protein sequence ID" value="TNN75150.1"/>
    <property type="molecule type" value="Genomic_DNA"/>
</dbReference>
<accession>A0A4Z2IB79</accession>
<dbReference type="AlphaFoldDB" id="A0A4Z2IB79"/>
<comment type="caution">
    <text evidence="2">The sequence shown here is derived from an EMBL/GenBank/DDBJ whole genome shotgun (WGS) entry which is preliminary data.</text>
</comment>
<keyword evidence="3" id="KW-1185">Reference proteome</keyword>
<feature type="region of interest" description="Disordered" evidence="1">
    <location>
        <begin position="91"/>
        <end position="157"/>
    </location>
</feature>